<sequence length="211" mass="23473">MDDDDDDEGTVHFVHTMQPGGYSRRRIPKCTILLSGHQVPSLINTRASINILAQSVLETIPIQPLLRPTTTQVYAFGSSKPVSLAGVFTTDISHEEQSTHTKVYVTPTGSGMLLSCRMAEQLNLISFAFSAHLGGVNDILAEFAQLFEGFGCLRDRLIHLHINNSIQPVALKDRRAAFHLRLKVEPELRKLEQADIIYKWRAPTPGFPLLS</sequence>
<accession>A0AAV7SBQ3</accession>
<comment type="caution">
    <text evidence="1">The sequence shown here is derived from an EMBL/GenBank/DDBJ whole genome shotgun (WGS) entry which is preliminary data.</text>
</comment>
<gene>
    <name evidence="1" type="ORF">NDU88_001114</name>
</gene>
<proteinExistence type="predicted"/>
<dbReference type="Proteomes" id="UP001066276">
    <property type="component" value="Chromosome 4_2"/>
</dbReference>
<reference evidence="1" key="1">
    <citation type="journal article" date="2022" name="bioRxiv">
        <title>Sequencing and chromosome-scale assembly of the giantPleurodeles waltlgenome.</title>
        <authorList>
            <person name="Brown T."/>
            <person name="Elewa A."/>
            <person name="Iarovenko S."/>
            <person name="Subramanian E."/>
            <person name="Araus A.J."/>
            <person name="Petzold A."/>
            <person name="Susuki M."/>
            <person name="Suzuki K.-i.T."/>
            <person name="Hayashi T."/>
            <person name="Toyoda A."/>
            <person name="Oliveira C."/>
            <person name="Osipova E."/>
            <person name="Leigh N.D."/>
            <person name="Simon A."/>
            <person name="Yun M.H."/>
        </authorList>
    </citation>
    <scope>NUCLEOTIDE SEQUENCE</scope>
    <source>
        <strain evidence="1">20211129_DDA</strain>
        <tissue evidence="1">Liver</tissue>
    </source>
</reference>
<evidence type="ECO:0000313" key="1">
    <source>
        <dbReference type="EMBL" id="KAJ1160618.1"/>
    </source>
</evidence>
<dbReference type="AlphaFoldDB" id="A0AAV7SBQ3"/>
<keyword evidence="2" id="KW-1185">Reference proteome</keyword>
<evidence type="ECO:0000313" key="2">
    <source>
        <dbReference type="Proteomes" id="UP001066276"/>
    </source>
</evidence>
<protein>
    <submittedName>
        <fullName evidence="1">Uncharacterized protein</fullName>
    </submittedName>
</protein>
<organism evidence="1 2">
    <name type="scientific">Pleurodeles waltl</name>
    <name type="common">Iberian ribbed newt</name>
    <dbReference type="NCBI Taxonomy" id="8319"/>
    <lineage>
        <taxon>Eukaryota</taxon>
        <taxon>Metazoa</taxon>
        <taxon>Chordata</taxon>
        <taxon>Craniata</taxon>
        <taxon>Vertebrata</taxon>
        <taxon>Euteleostomi</taxon>
        <taxon>Amphibia</taxon>
        <taxon>Batrachia</taxon>
        <taxon>Caudata</taxon>
        <taxon>Salamandroidea</taxon>
        <taxon>Salamandridae</taxon>
        <taxon>Pleurodelinae</taxon>
        <taxon>Pleurodeles</taxon>
    </lineage>
</organism>
<dbReference type="PANTHER" id="PTHR37984:SF9">
    <property type="entry name" value="INTEGRASE CATALYTIC DOMAIN-CONTAINING PROTEIN"/>
    <property type="match status" value="1"/>
</dbReference>
<dbReference type="EMBL" id="JANPWB010000008">
    <property type="protein sequence ID" value="KAJ1160618.1"/>
    <property type="molecule type" value="Genomic_DNA"/>
</dbReference>
<name>A0AAV7SBQ3_PLEWA</name>
<dbReference type="PANTHER" id="PTHR37984">
    <property type="entry name" value="PROTEIN CBG26694"/>
    <property type="match status" value="1"/>
</dbReference>
<dbReference type="InterPro" id="IPR050951">
    <property type="entry name" value="Retrovirus_Pol_polyprotein"/>
</dbReference>